<evidence type="ECO:0000259" key="2">
    <source>
        <dbReference type="SMART" id="SM00421"/>
    </source>
</evidence>
<dbReference type="SUPFAM" id="SSF55785">
    <property type="entry name" value="PYP-like sensor domain (PAS domain)"/>
    <property type="match status" value="1"/>
</dbReference>
<feature type="domain" description="PAS" evidence="1">
    <location>
        <begin position="177"/>
        <end position="243"/>
    </location>
</feature>
<dbReference type="SMART" id="SM00421">
    <property type="entry name" value="HTH_LUXR"/>
    <property type="match status" value="1"/>
</dbReference>
<dbReference type="SMART" id="SM00091">
    <property type="entry name" value="PAS"/>
    <property type="match status" value="1"/>
</dbReference>
<dbReference type="InterPro" id="IPR036388">
    <property type="entry name" value="WH-like_DNA-bd_sf"/>
</dbReference>
<evidence type="ECO:0000313" key="3">
    <source>
        <dbReference type="EMBL" id="AVO33947.1"/>
    </source>
</evidence>
<dbReference type="OrthoDB" id="5497412at2"/>
<dbReference type="InterPro" id="IPR000792">
    <property type="entry name" value="Tscrpt_reg_LuxR_C"/>
</dbReference>
<dbReference type="SUPFAM" id="SSF46894">
    <property type="entry name" value="C-terminal effector domain of the bipartite response regulators"/>
    <property type="match status" value="1"/>
</dbReference>
<dbReference type="AlphaFoldDB" id="A0A2S0MDN8"/>
<proteinExistence type="predicted"/>
<sequence>MHDQVRRIAGRLYDGVLSPQDWYDGLAACGSALGAGNFHHLTVDVQQGVVAESLASLNDPKALETYANHFAMIDERFPVAMRLGEGQVMLDHEHFSERHMSRSAVYVDCLAPQGMKYTMGLKVRVQGSVQQYVGFMRQADQAHFTEDDRQLALQLLPDMVRATGLRTAARELAQQAQWGLAALDALPQSVLVVDAQLRIGYCNPAAERLLAGTEALAQRHGSLRCLDGAAQAQLQLHVAKACGWHGPGCAGVQALAGQRRRLTLTVLPLKASHAAAAAWQAPAALVLVADPASPGGLSSRAVEQMLGLSPAEARLALLLAAGKTVKEFAAAEGVSWHTARTHLKNAMRKTACHRQLELVGLLQSLRAG</sequence>
<organism evidence="3 4">
    <name type="scientific">Ottowia oryzae</name>
    <dbReference type="NCBI Taxonomy" id="2109914"/>
    <lineage>
        <taxon>Bacteria</taxon>
        <taxon>Pseudomonadati</taxon>
        <taxon>Pseudomonadota</taxon>
        <taxon>Betaproteobacteria</taxon>
        <taxon>Burkholderiales</taxon>
        <taxon>Comamonadaceae</taxon>
        <taxon>Ottowia</taxon>
    </lineage>
</organism>
<dbReference type="EMBL" id="CP027666">
    <property type="protein sequence ID" value="AVO33947.1"/>
    <property type="molecule type" value="Genomic_DNA"/>
</dbReference>
<dbReference type="InterPro" id="IPR000014">
    <property type="entry name" value="PAS"/>
</dbReference>
<keyword evidence="4" id="KW-1185">Reference proteome</keyword>
<dbReference type="GO" id="GO:0003677">
    <property type="term" value="F:DNA binding"/>
    <property type="evidence" value="ECO:0007669"/>
    <property type="project" value="InterPro"/>
</dbReference>
<reference evidence="3 4" key="1">
    <citation type="submission" date="2018-03" db="EMBL/GenBank/DDBJ databases">
        <title>Genome sequencing of Ottowia sp.</title>
        <authorList>
            <person name="Kim S.-J."/>
            <person name="Heo J."/>
            <person name="Kwon S.-W."/>
        </authorList>
    </citation>
    <scope>NUCLEOTIDE SEQUENCE [LARGE SCALE GENOMIC DNA]</scope>
    <source>
        <strain evidence="3 4">KADR8-3</strain>
    </source>
</reference>
<dbReference type="InterPro" id="IPR016032">
    <property type="entry name" value="Sig_transdc_resp-reg_C-effctor"/>
</dbReference>
<dbReference type="Gene3D" id="1.10.10.10">
    <property type="entry name" value="Winged helix-like DNA-binding domain superfamily/Winged helix DNA-binding domain"/>
    <property type="match status" value="1"/>
</dbReference>
<dbReference type="GO" id="GO:0006355">
    <property type="term" value="P:regulation of DNA-templated transcription"/>
    <property type="evidence" value="ECO:0007669"/>
    <property type="project" value="InterPro"/>
</dbReference>
<dbReference type="Gene3D" id="3.30.450.20">
    <property type="entry name" value="PAS domain"/>
    <property type="match status" value="1"/>
</dbReference>
<protein>
    <submittedName>
        <fullName evidence="3">LuxR family transcriptional regulator</fullName>
    </submittedName>
</protein>
<feature type="domain" description="HTH luxR-type" evidence="2">
    <location>
        <begin position="305"/>
        <end position="362"/>
    </location>
</feature>
<dbReference type="KEGG" id="otk:C6570_06545"/>
<evidence type="ECO:0000259" key="1">
    <source>
        <dbReference type="SMART" id="SM00091"/>
    </source>
</evidence>
<dbReference type="Proteomes" id="UP000239709">
    <property type="component" value="Chromosome"/>
</dbReference>
<accession>A0A2S0MDN8</accession>
<evidence type="ECO:0000313" key="4">
    <source>
        <dbReference type="Proteomes" id="UP000239709"/>
    </source>
</evidence>
<dbReference type="InterPro" id="IPR035965">
    <property type="entry name" value="PAS-like_dom_sf"/>
</dbReference>
<dbReference type="Pfam" id="PF13188">
    <property type="entry name" value="PAS_8"/>
    <property type="match status" value="1"/>
</dbReference>
<gene>
    <name evidence="3" type="ORF">C6570_06545</name>
</gene>
<name>A0A2S0MDN8_9BURK</name>